<proteinExistence type="predicted"/>
<evidence type="ECO:0000313" key="2">
    <source>
        <dbReference type="EMBL" id="AXY57127.1"/>
    </source>
</evidence>
<dbReference type="EMBL" id="CP032134">
    <property type="protein sequence ID" value="AXY57127.1"/>
    <property type="molecule type" value="Genomic_DNA"/>
</dbReference>
<keyword evidence="1" id="KW-0812">Transmembrane</keyword>
<sequence length="197" mass="22142">MYQRRDFYRHARYVHGWLSAFAFIVLIFFSLTGLFLNHPEWFEPAKEENTQTIQIPETALAQLKAEENPSSELLKIVRQKATLTGRYLSSEVMDNEVMIRLESPAGSTDIWAMMDTGEVEITTKPASTVSLINDLHRGKNSGTAWSWLIDLSAVLIIALSLAGYILFISIKTRLVTHLTLTSASLAVLMLLVWLAIG</sequence>
<keyword evidence="1" id="KW-1133">Transmembrane helix</keyword>
<feature type="transmembrane region" description="Helical" evidence="1">
    <location>
        <begin position="144"/>
        <end position="167"/>
    </location>
</feature>
<dbReference type="PANTHER" id="PTHR40115:SF1">
    <property type="entry name" value="INNER MEMBRANE PROTEIN WITH PEPSY TM HELIX"/>
    <property type="match status" value="1"/>
</dbReference>
<evidence type="ECO:0000256" key="1">
    <source>
        <dbReference type="SAM" id="Phobius"/>
    </source>
</evidence>
<accession>A0A3B7M005</accession>
<keyword evidence="1" id="KW-0472">Membrane</keyword>
<dbReference type="PANTHER" id="PTHR40115">
    <property type="entry name" value="INNER MEMBRANE PROTEIN WITH PEPSY TM HELIX"/>
    <property type="match status" value="1"/>
</dbReference>
<reference evidence="3" key="1">
    <citation type="submission" date="2018-09" db="EMBL/GenBank/DDBJ databases">
        <title>The complete genome of Acinetobacter sp. strain WCHAc010005.</title>
        <authorList>
            <person name="Hu Y."/>
            <person name="Long H."/>
            <person name="Feng Y."/>
            <person name="Zong Z."/>
        </authorList>
    </citation>
    <scope>NUCLEOTIDE SEQUENCE [LARGE SCALE GENOMIC DNA]</scope>
    <source>
        <strain evidence="3">WCHAc010005</strain>
    </source>
</reference>
<dbReference type="Pfam" id="PF16357">
    <property type="entry name" value="PepSY_TM_like_2"/>
    <property type="match status" value="1"/>
</dbReference>
<feature type="transmembrane region" description="Helical" evidence="1">
    <location>
        <begin position="174"/>
        <end position="196"/>
    </location>
</feature>
<dbReference type="Proteomes" id="UP000263753">
    <property type="component" value="Chromosome"/>
</dbReference>
<dbReference type="InterPro" id="IPR032307">
    <property type="entry name" value="PepSY_TM-like_2"/>
</dbReference>
<organism evidence="2 3">
    <name type="scientific">Acinetobacter chinensis</name>
    <dbReference type="NCBI Taxonomy" id="2004650"/>
    <lineage>
        <taxon>Bacteria</taxon>
        <taxon>Pseudomonadati</taxon>
        <taxon>Pseudomonadota</taxon>
        <taxon>Gammaproteobacteria</taxon>
        <taxon>Moraxellales</taxon>
        <taxon>Moraxellaceae</taxon>
        <taxon>Acinetobacter</taxon>
    </lineage>
</organism>
<evidence type="ECO:0008006" key="4">
    <source>
        <dbReference type="Google" id="ProtNLM"/>
    </source>
</evidence>
<feature type="transmembrane region" description="Helical" evidence="1">
    <location>
        <begin position="12"/>
        <end position="36"/>
    </location>
</feature>
<dbReference type="AlphaFoldDB" id="A0A3B7M005"/>
<name>A0A3B7M005_9GAMM</name>
<dbReference type="KEGG" id="achi:CDG60_11480"/>
<evidence type="ECO:0000313" key="3">
    <source>
        <dbReference type="Proteomes" id="UP000263753"/>
    </source>
</evidence>
<gene>
    <name evidence="2" type="ORF">CDG60_11480</name>
</gene>
<protein>
    <recommendedName>
        <fullName evidence="4">Peptidase</fullName>
    </recommendedName>
</protein>
<dbReference type="RefSeq" id="WP_087512538.1">
    <property type="nucleotide sequence ID" value="NZ_CP032134.1"/>
</dbReference>